<dbReference type="InterPro" id="IPR029024">
    <property type="entry name" value="TerB-like"/>
</dbReference>
<dbReference type="EMBL" id="CBTK010000079">
    <property type="protein sequence ID" value="CDH44489.1"/>
    <property type="molecule type" value="Genomic_DNA"/>
</dbReference>
<dbReference type="SUPFAM" id="SSF158682">
    <property type="entry name" value="TerB-like"/>
    <property type="match status" value="1"/>
</dbReference>
<dbReference type="OrthoDB" id="6543050at2"/>
<comment type="caution">
    <text evidence="2">The sequence shown here is derived from an EMBL/GenBank/DDBJ whole genome shotgun (WGS) entry which is preliminary data.</text>
</comment>
<dbReference type="RefSeq" id="WP_034431650.1">
    <property type="nucleotide sequence ID" value="NZ_CBTK010000079.1"/>
</dbReference>
<evidence type="ECO:0000259" key="1">
    <source>
        <dbReference type="Pfam" id="PF05099"/>
    </source>
</evidence>
<dbReference type="AlphaFoldDB" id="A0A7U7J3D8"/>
<sequence length="151" mass="16623">MALEWLKQRYSEVSASLKTEVTKIRNKSFLESVVAGCALVAHSDGVVRPEEKQKMMGFLRNSEVLSVFSVEEVITIFDKYAKQFEFDQQIGQASALQAVAKLKGNEAEAKLMVRVCCAIGAADGNFDDGEKAVVRKICAELSLNPKDFDLG</sequence>
<dbReference type="Gene3D" id="1.10.3680.10">
    <property type="entry name" value="TerB-like"/>
    <property type="match status" value="1"/>
</dbReference>
<reference evidence="2 3" key="1">
    <citation type="journal article" date="2014" name="ISME J.">
        <title>Candidatus Competibacter-lineage genomes retrieved from metagenomes reveal functional metabolic diversity.</title>
        <authorList>
            <person name="McIlroy S.J."/>
            <person name="Albertsen M."/>
            <person name="Andresen E.K."/>
            <person name="Saunders A.M."/>
            <person name="Kristiansen R."/>
            <person name="Stokholm-Bjerregaard M."/>
            <person name="Nielsen K.L."/>
            <person name="Nielsen P.H."/>
        </authorList>
    </citation>
    <scope>NUCLEOTIDE SEQUENCE [LARGE SCALE GENOMIC DNA]</scope>
    <source>
        <strain evidence="2 3">Run_B_J11</strain>
    </source>
</reference>
<name>A0A7U7J3D8_9GAMM</name>
<dbReference type="Pfam" id="PF05099">
    <property type="entry name" value="TerB"/>
    <property type="match status" value="1"/>
</dbReference>
<gene>
    <name evidence="2" type="ORF">BN874_170012</name>
</gene>
<evidence type="ECO:0000313" key="2">
    <source>
        <dbReference type="EMBL" id="CDH44489.1"/>
    </source>
</evidence>
<evidence type="ECO:0000313" key="3">
    <source>
        <dbReference type="Proteomes" id="UP000019184"/>
    </source>
</evidence>
<proteinExistence type="predicted"/>
<feature type="domain" description="Co-chaperone DjlA N-terminal" evidence="1">
    <location>
        <begin position="32"/>
        <end position="149"/>
    </location>
</feature>
<organism evidence="2 3">
    <name type="scientific">Candidatus Contendobacter odensis Run_B_J11</name>
    <dbReference type="NCBI Taxonomy" id="1400861"/>
    <lineage>
        <taxon>Bacteria</taxon>
        <taxon>Pseudomonadati</taxon>
        <taxon>Pseudomonadota</taxon>
        <taxon>Gammaproteobacteria</taxon>
        <taxon>Candidatus Competibacteraceae</taxon>
        <taxon>Candidatus Contendibacter</taxon>
    </lineage>
</organism>
<dbReference type="Proteomes" id="UP000019184">
    <property type="component" value="Unassembled WGS sequence"/>
</dbReference>
<dbReference type="CDD" id="cd07176">
    <property type="entry name" value="terB"/>
    <property type="match status" value="1"/>
</dbReference>
<accession>A0A7U7J3D8</accession>
<keyword evidence="3" id="KW-1185">Reference proteome</keyword>
<dbReference type="InterPro" id="IPR007791">
    <property type="entry name" value="DjlA_N"/>
</dbReference>
<protein>
    <submittedName>
        <fullName evidence="2">Tellurite resistance protein TerB</fullName>
    </submittedName>
</protein>